<feature type="transmembrane region" description="Helical" evidence="1">
    <location>
        <begin position="38"/>
        <end position="57"/>
    </location>
</feature>
<name>A0ABY2PPX0_9ENTR</name>
<reference evidence="2 3" key="1">
    <citation type="submission" date="2018-05" db="EMBL/GenBank/DDBJ databases">
        <title>Isolation and genomic analyses of lactose-positive bacteria from faecal samples of preterm neonates.</title>
        <authorList>
            <person name="Chen Y."/>
            <person name="Brook T.C."/>
            <person name="O'Neill I."/>
            <person name="Soe C.Z."/>
            <person name="Hall L.J."/>
            <person name="Hoyles L."/>
        </authorList>
    </citation>
    <scope>NUCLEOTIDE SEQUENCE [LARGE SCALE GENOMIC DNA]</scope>
    <source>
        <strain evidence="2 3">P080C CL</strain>
    </source>
</reference>
<organism evidence="2 3">
    <name type="scientific">Citrobacter murliniae</name>
    <dbReference type="NCBI Taxonomy" id="67829"/>
    <lineage>
        <taxon>Bacteria</taxon>
        <taxon>Pseudomonadati</taxon>
        <taxon>Pseudomonadota</taxon>
        <taxon>Gammaproteobacteria</taxon>
        <taxon>Enterobacterales</taxon>
        <taxon>Enterobacteriaceae</taxon>
        <taxon>Citrobacter</taxon>
        <taxon>Citrobacter freundii complex</taxon>
    </lineage>
</organism>
<gene>
    <name evidence="2" type="ORF">DJ535_20215</name>
</gene>
<protein>
    <submittedName>
        <fullName evidence="2">Uncharacterized protein</fullName>
    </submittedName>
</protein>
<keyword evidence="3" id="KW-1185">Reference proteome</keyword>
<evidence type="ECO:0000313" key="2">
    <source>
        <dbReference type="EMBL" id="THE34830.1"/>
    </source>
</evidence>
<sequence length="84" mass="9451">MHPFWSLIFCIANDLCHEGNANWPASAAPSLLALPSPFFYVLYFSSGLFPFNVMLLFKQIYRLKQILAAAPALSMKSKLVMLRA</sequence>
<keyword evidence="1" id="KW-1133">Transmembrane helix</keyword>
<evidence type="ECO:0000256" key="1">
    <source>
        <dbReference type="SAM" id="Phobius"/>
    </source>
</evidence>
<keyword evidence="1" id="KW-0812">Transmembrane</keyword>
<dbReference type="Proteomes" id="UP000306790">
    <property type="component" value="Unassembled WGS sequence"/>
</dbReference>
<evidence type="ECO:0000313" key="3">
    <source>
        <dbReference type="Proteomes" id="UP000306790"/>
    </source>
</evidence>
<dbReference type="EMBL" id="QFVP01000015">
    <property type="protein sequence ID" value="THE34830.1"/>
    <property type="molecule type" value="Genomic_DNA"/>
</dbReference>
<accession>A0ABY2PPX0</accession>
<keyword evidence="1" id="KW-0472">Membrane</keyword>
<comment type="caution">
    <text evidence="2">The sequence shown here is derived from an EMBL/GenBank/DDBJ whole genome shotgun (WGS) entry which is preliminary data.</text>
</comment>
<proteinExistence type="predicted"/>